<name>A0AAX4JX82_9TREE</name>
<dbReference type="Proteomes" id="UP001355207">
    <property type="component" value="Chromosome 5"/>
</dbReference>
<evidence type="ECO:0000313" key="2">
    <source>
        <dbReference type="EMBL" id="WWC89493.1"/>
    </source>
</evidence>
<dbReference type="RefSeq" id="XP_066076256.1">
    <property type="nucleotide sequence ID" value="XM_066220159.1"/>
</dbReference>
<reference evidence="2 3" key="1">
    <citation type="submission" date="2024-01" db="EMBL/GenBank/DDBJ databases">
        <title>Comparative genomics of Cryptococcus and Kwoniella reveals pathogenesis evolution and contrasting modes of karyotype evolution via chromosome fusion or intercentromeric recombination.</title>
        <authorList>
            <person name="Coelho M.A."/>
            <person name="David-Palma M."/>
            <person name="Shea T."/>
            <person name="Bowers K."/>
            <person name="McGinley-Smith S."/>
            <person name="Mohammad A.W."/>
            <person name="Gnirke A."/>
            <person name="Yurkov A.M."/>
            <person name="Nowrousian M."/>
            <person name="Sun S."/>
            <person name="Cuomo C.A."/>
            <person name="Heitman J."/>
        </authorList>
    </citation>
    <scope>NUCLEOTIDE SEQUENCE [LARGE SCALE GENOMIC DNA]</scope>
    <source>
        <strain evidence="2 3">CBS 6074</strain>
    </source>
</reference>
<sequence length="76" mass="8042">MGNIISPSKPITPTIIIPDTSGNPPPVGKYDKPNITYQGEQPKPTPWGQTSVYISSPRPAPNGNQSSGNNNGRQGK</sequence>
<feature type="compositionally biased region" description="Low complexity" evidence="1">
    <location>
        <begin position="62"/>
        <end position="76"/>
    </location>
</feature>
<feature type="region of interest" description="Disordered" evidence="1">
    <location>
        <begin position="1"/>
        <end position="76"/>
    </location>
</feature>
<feature type="compositionally biased region" description="Low complexity" evidence="1">
    <location>
        <begin position="1"/>
        <end position="21"/>
    </location>
</feature>
<organism evidence="2 3">
    <name type="scientific">Kwoniella dendrophila CBS 6074</name>
    <dbReference type="NCBI Taxonomy" id="1295534"/>
    <lineage>
        <taxon>Eukaryota</taxon>
        <taxon>Fungi</taxon>
        <taxon>Dikarya</taxon>
        <taxon>Basidiomycota</taxon>
        <taxon>Agaricomycotina</taxon>
        <taxon>Tremellomycetes</taxon>
        <taxon>Tremellales</taxon>
        <taxon>Cryptococcaceae</taxon>
        <taxon>Kwoniella</taxon>
    </lineage>
</organism>
<dbReference type="EMBL" id="CP144102">
    <property type="protein sequence ID" value="WWC89493.1"/>
    <property type="molecule type" value="Genomic_DNA"/>
</dbReference>
<evidence type="ECO:0000313" key="3">
    <source>
        <dbReference type="Proteomes" id="UP001355207"/>
    </source>
</evidence>
<dbReference type="AlphaFoldDB" id="A0AAX4JX82"/>
<evidence type="ECO:0000256" key="1">
    <source>
        <dbReference type="SAM" id="MobiDB-lite"/>
    </source>
</evidence>
<dbReference type="GeneID" id="91095087"/>
<protein>
    <submittedName>
        <fullName evidence="2">Uncharacterized protein</fullName>
    </submittedName>
</protein>
<accession>A0AAX4JX82</accession>
<keyword evidence="3" id="KW-1185">Reference proteome</keyword>
<proteinExistence type="predicted"/>
<gene>
    <name evidence="2" type="ORF">L201_004417</name>
</gene>